<evidence type="ECO:0000259" key="12">
    <source>
        <dbReference type="SMART" id="SM01349"/>
    </source>
</evidence>
<comment type="caution">
    <text evidence="13">The sequence shown here is derived from an EMBL/GenBank/DDBJ whole genome shotgun (WGS) entry which is preliminary data.</text>
</comment>
<keyword evidence="14" id="KW-1185">Reference proteome</keyword>
<dbReference type="FunFam" id="1.25.10.10:FF:000052">
    <property type="entry name" value="Cytoskeleton associated protein 5"/>
    <property type="match status" value="1"/>
</dbReference>
<dbReference type="GO" id="GO:0005874">
    <property type="term" value="C:microtubule"/>
    <property type="evidence" value="ECO:0007669"/>
    <property type="project" value="UniProtKB-ARBA"/>
</dbReference>
<feature type="compositionally biased region" description="Polar residues" evidence="11">
    <location>
        <begin position="1052"/>
        <end position="1072"/>
    </location>
</feature>
<evidence type="ECO:0000256" key="7">
    <source>
        <dbReference type="ARBA" id="ARBA00023212"/>
    </source>
</evidence>
<keyword evidence="7" id="KW-0206">Cytoskeleton</keyword>
<feature type="domain" description="TOG" evidence="12">
    <location>
        <begin position="509"/>
        <end position="739"/>
    </location>
</feature>
<evidence type="ECO:0000256" key="2">
    <source>
        <dbReference type="ARBA" id="ARBA00004300"/>
    </source>
</evidence>
<feature type="domain" description="TOG" evidence="12">
    <location>
        <begin position="1114"/>
        <end position="1353"/>
    </location>
</feature>
<feature type="domain" description="TOG" evidence="12">
    <location>
        <begin position="777"/>
        <end position="1014"/>
    </location>
</feature>
<keyword evidence="5" id="KW-0677">Repeat</keyword>
<dbReference type="Pfam" id="PF12348">
    <property type="entry name" value="CLASP_N"/>
    <property type="match status" value="2"/>
</dbReference>
<dbReference type="STRING" id="195883.A0A482WNV9"/>
<dbReference type="GO" id="GO:0061863">
    <property type="term" value="F:microtubule plus end polymerase"/>
    <property type="evidence" value="ECO:0007669"/>
    <property type="project" value="InterPro"/>
</dbReference>
<feature type="compositionally biased region" description="Acidic residues" evidence="11">
    <location>
        <begin position="257"/>
        <end position="268"/>
    </location>
</feature>
<dbReference type="InterPro" id="IPR045110">
    <property type="entry name" value="XMAP215"/>
</dbReference>
<evidence type="ECO:0000256" key="11">
    <source>
        <dbReference type="SAM" id="MobiDB-lite"/>
    </source>
</evidence>
<dbReference type="FunCoup" id="A0A482WNV9">
    <property type="interactions" value="1397"/>
</dbReference>
<dbReference type="FunFam" id="1.25.10.10:FF:000063">
    <property type="entry name" value="Putative cytoskeleton-associated protein 5"/>
    <property type="match status" value="1"/>
</dbReference>
<dbReference type="GO" id="GO:0030951">
    <property type="term" value="P:establishment or maintenance of microtubule cytoskeleton polarity"/>
    <property type="evidence" value="ECO:0007669"/>
    <property type="project" value="InterPro"/>
</dbReference>
<dbReference type="OrthoDB" id="205662at2759"/>
<feature type="domain" description="TOG" evidence="12">
    <location>
        <begin position="1"/>
        <end position="228"/>
    </location>
</feature>
<sequence>MDEENTEYIKLPVTDRCVHKLWKARVHGYTEAAKLFQQIDDEKSPEWNKFLGLVKKFVIDSNAVAQEKGLEAVLAFVENSAVAGKTVGEVMSGIVAKCIGAPKAKTKELAAQITLMYIEQEKQEIVIEELLKGTEHKNPKVVCGCINVITQAIREFGVKVVNVKPLVKRIPALLEDRDKGVRDEGKAMVVEMHRWIGAALSPQLTALKPVQMAELEAEFEKGRGQPKATPTRWLRSQQARQAKEAAEAATDDAGAGGDDEEEVDGQEIDPYELMEPVNILAKLPKDFYDKVEAKKWQERKEAMEVLEGLLKSAPKLENGDYFELVKALKKLISKDSNVVVVALATKNLGGLASGLKKRYSQYASTCIPVLLEKFREKKANVVTALRDAIDAVYQATTLEAIQEDVLAALDNKNPSVKAETALFMARCFQRCTTLILTKKLLKVYTAALCKTLNEPDPTVRDNSAEALGTAMKVVSEKAITPFLENVDSLKLAKSKSSAAKVATERELSDEEVQEKAEAILSPEILNGLADSNWKTRLAVMEQFTQILGTLEPASVSSQVLFKILNKKPGIKDTNFQVAKLKLEAVKTIATTFPVTSVGVSCILLDVVDKMNEAKTSTIASECLTELAEATRLEAVSGEVLDYSMNRQKSPKVQVEVFNWLSTALLEFGFQVNAKALMENVKKGVAATNPVVRTAAISLLGTLYVFMGPQLHLFFENEKPALVQQINAECDKRSGETAPAAVRGLRRFKSQDLLEDGGGDEEAGEEDSRPPATPCIQDIVPRTDITGYITDALVSELQDKNWKVRSEAIQKLQNIINELRFISGSLGEAAPLLGARLTDSNSKIAQNAIALCESLATASGTAGCKQYVRHVFPGLLQCTGDSKAWIRTAAVSCINTYGELCGYKEFFDGEMIYDALKGGSPALRAEVWSWLSAKLPNLKTVPKEELLVCLPVLFANLEDRNADVRKNASEALVGFMYHLGYSPMMSACEKLKPASSIQVRGLLDKARCLVPERPPPPGKAGAPAKGGAGAASGGGAAGAAKGAAKMAPGSSATITKSSSKLKTVNSAKSSSAGSRKEEEVDVTPLLPTNNLKNQRVIDEQKLKTLKWNFTTPRDEFVELLRDQMTAAGVNKTLIANMFHADFKFHLKAIDQLNEDLGSHLQALACNLDLILRWMTLRFFDTNPSVILKGLEYLQTAFNMLIEDDYIMLENEASAFIPYLVLKVGDPKDAVRNSVRALFKQIVLMYPVSKFFTYIMDGLKSKNARQRSECLDQLGYLIESVGTTVCQPSAGVALKEIAKHISDRDNSVRSGALNCIVAAYFLDGEKVLKTVGQISDKDMSLLEERIKRAAKNRPVASIKPMPPAASRPGPVRAGGGRAATPDEPLDEPEEEEVEEEAPHPQQVEAVPQSDENLNSSGDYESPCFRPVQVNTDIHDDMDLNTSPPRSQPQPVTGPYRLDPDFLASIEVPVNIQRPNIKEVDLSFLREPVPQISRPPKLSATSPLSKLAHPSTIEGALCVD</sequence>
<dbReference type="FunFam" id="1.25.10.10:FF:000019">
    <property type="entry name" value="Cytoskeleton-associated protein 5"/>
    <property type="match status" value="1"/>
</dbReference>
<keyword evidence="3" id="KW-0963">Cytoplasm</keyword>
<dbReference type="PROSITE" id="PS50077">
    <property type="entry name" value="HEAT_REPEAT"/>
    <property type="match status" value="2"/>
</dbReference>
<dbReference type="SUPFAM" id="SSF48371">
    <property type="entry name" value="ARM repeat"/>
    <property type="match status" value="3"/>
</dbReference>
<feature type="repeat" description="HEAT" evidence="10">
    <location>
        <begin position="520"/>
        <end position="558"/>
    </location>
</feature>
<comment type="similarity">
    <text evidence="9">Belongs to the TOG/XMAP215 family.</text>
</comment>
<feature type="region of interest" description="Disordered" evidence="11">
    <location>
        <begin position="220"/>
        <end position="268"/>
    </location>
</feature>
<evidence type="ECO:0000256" key="4">
    <source>
        <dbReference type="ARBA" id="ARBA00022618"/>
    </source>
</evidence>
<evidence type="ECO:0000256" key="6">
    <source>
        <dbReference type="ARBA" id="ARBA00022776"/>
    </source>
</evidence>
<name>A0A482WNV9_LAOST</name>
<organism evidence="13 14">
    <name type="scientific">Laodelphax striatellus</name>
    <name type="common">Small brown planthopper</name>
    <name type="synonym">Delphax striatella</name>
    <dbReference type="NCBI Taxonomy" id="195883"/>
    <lineage>
        <taxon>Eukaryota</taxon>
        <taxon>Metazoa</taxon>
        <taxon>Ecdysozoa</taxon>
        <taxon>Arthropoda</taxon>
        <taxon>Hexapoda</taxon>
        <taxon>Insecta</taxon>
        <taxon>Pterygota</taxon>
        <taxon>Neoptera</taxon>
        <taxon>Paraneoptera</taxon>
        <taxon>Hemiptera</taxon>
        <taxon>Auchenorrhyncha</taxon>
        <taxon>Fulgoroidea</taxon>
        <taxon>Delphacidae</taxon>
        <taxon>Criomorphinae</taxon>
        <taxon>Laodelphax</taxon>
    </lineage>
</organism>
<feature type="compositionally biased region" description="Polar residues" evidence="11">
    <location>
        <begin position="1407"/>
        <end position="1416"/>
    </location>
</feature>
<evidence type="ECO:0000256" key="8">
    <source>
        <dbReference type="ARBA" id="ARBA00023306"/>
    </source>
</evidence>
<evidence type="ECO:0000256" key="5">
    <source>
        <dbReference type="ARBA" id="ARBA00022737"/>
    </source>
</evidence>
<dbReference type="InterPro" id="IPR021133">
    <property type="entry name" value="HEAT_type_2"/>
</dbReference>
<dbReference type="GO" id="GO:0051231">
    <property type="term" value="P:spindle elongation"/>
    <property type="evidence" value="ECO:0007669"/>
    <property type="project" value="UniProtKB-ARBA"/>
</dbReference>
<comment type="subcellular location">
    <subcellularLocation>
        <location evidence="2">Cytoplasm</location>
        <location evidence="2">Cytoskeleton</location>
        <location evidence="2">Microtubule organizing center</location>
        <location evidence="2">Centrosome</location>
    </subcellularLocation>
    <subcellularLocation>
        <location evidence="1">Cytoplasm</location>
        <location evidence="1">Cytoskeleton</location>
        <location evidence="1">Spindle</location>
    </subcellularLocation>
</comment>
<proteinExistence type="inferred from homology"/>
<dbReference type="FunFam" id="1.25.10.10:FF:000050">
    <property type="entry name" value="Cytoskeleton-associated protein 5 isoform X1"/>
    <property type="match status" value="1"/>
</dbReference>
<dbReference type="Pfam" id="PF21041">
    <property type="entry name" value="XMAP215_CLASP_TOG"/>
    <property type="match status" value="3"/>
</dbReference>
<evidence type="ECO:0000313" key="13">
    <source>
        <dbReference type="EMBL" id="RZF35257.1"/>
    </source>
</evidence>
<feature type="domain" description="TOG" evidence="12">
    <location>
        <begin position="272"/>
        <end position="507"/>
    </location>
</feature>
<feature type="compositionally biased region" description="Low complexity" evidence="11">
    <location>
        <begin position="1037"/>
        <end position="1051"/>
    </location>
</feature>
<feature type="compositionally biased region" description="Acidic residues" evidence="11">
    <location>
        <begin position="1381"/>
        <end position="1393"/>
    </location>
</feature>
<dbReference type="GO" id="GO:0005819">
    <property type="term" value="C:spindle"/>
    <property type="evidence" value="ECO:0007669"/>
    <property type="project" value="UniProtKB-SubCell"/>
</dbReference>
<evidence type="ECO:0000313" key="14">
    <source>
        <dbReference type="Proteomes" id="UP000291343"/>
    </source>
</evidence>
<keyword evidence="8" id="KW-0131">Cell cycle</keyword>
<dbReference type="Proteomes" id="UP000291343">
    <property type="component" value="Unassembled WGS sequence"/>
</dbReference>
<dbReference type="InterPro" id="IPR011989">
    <property type="entry name" value="ARM-like"/>
</dbReference>
<dbReference type="InterPro" id="IPR048491">
    <property type="entry name" value="XMAP215_CLASP_TOG"/>
</dbReference>
<evidence type="ECO:0000256" key="1">
    <source>
        <dbReference type="ARBA" id="ARBA00004186"/>
    </source>
</evidence>
<protein>
    <recommendedName>
        <fullName evidence="12">TOG domain-containing protein</fullName>
    </recommendedName>
</protein>
<gene>
    <name evidence="13" type="ORF">LSTR_LSTR012476</name>
</gene>
<dbReference type="Gene3D" id="1.25.10.10">
    <property type="entry name" value="Leucine-rich Repeat Variant"/>
    <property type="match status" value="5"/>
</dbReference>
<dbReference type="PANTHER" id="PTHR12609">
    <property type="entry name" value="MICROTUBULE ASSOCIATED PROTEIN XMAP215"/>
    <property type="match status" value="1"/>
</dbReference>
<feature type="repeat" description="HEAT" evidence="10">
    <location>
        <begin position="948"/>
        <end position="985"/>
    </location>
</feature>
<accession>A0A482WNV9</accession>
<dbReference type="GO" id="GO:0046785">
    <property type="term" value="P:microtubule polymerization"/>
    <property type="evidence" value="ECO:0007669"/>
    <property type="project" value="InterPro"/>
</dbReference>
<feature type="region of interest" description="Disordered" evidence="11">
    <location>
        <begin position="1007"/>
        <end position="1080"/>
    </location>
</feature>
<dbReference type="InParanoid" id="A0A482WNV9"/>
<feature type="region of interest" description="Disordered" evidence="11">
    <location>
        <begin position="1350"/>
        <end position="1452"/>
    </location>
</feature>
<dbReference type="InterPro" id="IPR016024">
    <property type="entry name" value="ARM-type_fold"/>
</dbReference>
<dbReference type="GO" id="GO:0051010">
    <property type="term" value="F:microtubule plus-end binding"/>
    <property type="evidence" value="ECO:0007669"/>
    <property type="project" value="InterPro"/>
</dbReference>
<feature type="region of interest" description="Disordered" evidence="11">
    <location>
        <begin position="752"/>
        <end position="773"/>
    </location>
</feature>
<keyword evidence="6" id="KW-0498">Mitosis</keyword>
<evidence type="ECO:0000256" key="10">
    <source>
        <dbReference type="PROSITE-ProRule" id="PRU00103"/>
    </source>
</evidence>
<dbReference type="SMART" id="SM01349">
    <property type="entry name" value="TOG"/>
    <property type="match status" value="5"/>
</dbReference>
<feature type="compositionally biased region" description="Polar residues" evidence="11">
    <location>
        <begin position="1437"/>
        <end position="1448"/>
    </location>
</feature>
<keyword evidence="4" id="KW-0132">Cell division</keyword>
<evidence type="ECO:0000256" key="9">
    <source>
        <dbReference type="ARBA" id="ARBA00025722"/>
    </source>
</evidence>
<feature type="compositionally biased region" description="Acidic residues" evidence="11">
    <location>
        <begin position="752"/>
        <end position="764"/>
    </location>
</feature>
<reference evidence="13 14" key="1">
    <citation type="journal article" date="2017" name="Gigascience">
        <title>Genome sequence of the small brown planthopper, Laodelphax striatellus.</title>
        <authorList>
            <person name="Zhu J."/>
            <person name="Jiang F."/>
            <person name="Wang X."/>
            <person name="Yang P."/>
            <person name="Bao Y."/>
            <person name="Zhao W."/>
            <person name="Wang W."/>
            <person name="Lu H."/>
            <person name="Wang Q."/>
            <person name="Cui N."/>
            <person name="Li J."/>
            <person name="Chen X."/>
            <person name="Luo L."/>
            <person name="Yu J."/>
            <person name="Kang L."/>
            <person name="Cui F."/>
        </authorList>
    </citation>
    <scope>NUCLEOTIDE SEQUENCE [LARGE SCALE GENOMIC DNA]</scope>
    <source>
        <strain evidence="13">Lst14</strain>
    </source>
</reference>
<dbReference type="GO" id="GO:0005813">
    <property type="term" value="C:centrosome"/>
    <property type="evidence" value="ECO:0007669"/>
    <property type="project" value="UniProtKB-SubCell"/>
</dbReference>
<dbReference type="EMBL" id="QKKF02029048">
    <property type="protein sequence ID" value="RZF35257.1"/>
    <property type="molecule type" value="Genomic_DNA"/>
</dbReference>
<dbReference type="InterPro" id="IPR024395">
    <property type="entry name" value="CLASP_N_dom"/>
</dbReference>
<dbReference type="GO" id="GO:0051301">
    <property type="term" value="P:cell division"/>
    <property type="evidence" value="ECO:0007669"/>
    <property type="project" value="UniProtKB-KW"/>
</dbReference>
<feature type="compositionally biased region" description="Gly residues" evidence="11">
    <location>
        <begin position="1023"/>
        <end position="1036"/>
    </location>
</feature>
<dbReference type="InterPro" id="IPR034085">
    <property type="entry name" value="TOG"/>
</dbReference>
<evidence type="ECO:0000256" key="3">
    <source>
        <dbReference type="ARBA" id="ARBA00022490"/>
    </source>
</evidence>